<accession>A0ABP7H3G9</accession>
<organism evidence="2 3">
    <name type="scientific">Flavobacterium ginsengiterrae</name>
    <dbReference type="NCBI Taxonomy" id="871695"/>
    <lineage>
        <taxon>Bacteria</taxon>
        <taxon>Pseudomonadati</taxon>
        <taxon>Bacteroidota</taxon>
        <taxon>Flavobacteriia</taxon>
        <taxon>Flavobacteriales</taxon>
        <taxon>Flavobacteriaceae</taxon>
        <taxon>Flavobacterium</taxon>
    </lineage>
</organism>
<feature type="chain" id="PRO_5047438025" description="DUF3828 domain-containing protein" evidence="1">
    <location>
        <begin position="19"/>
        <end position="319"/>
    </location>
</feature>
<dbReference type="EMBL" id="BAABDU010000009">
    <property type="protein sequence ID" value="GAA3781665.1"/>
    <property type="molecule type" value="Genomic_DNA"/>
</dbReference>
<proteinExistence type="predicted"/>
<evidence type="ECO:0000313" key="3">
    <source>
        <dbReference type="Proteomes" id="UP001500748"/>
    </source>
</evidence>
<evidence type="ECO:0000256" key="1">
    <source>
        <dbReference type="SAM" id="SignalP"/>
    </source>
</evidence>
<comment type="caution">
    <text evidence="2">The sequence shown here is derived from an EMBL/GenBank/DDBJ whole genome shotgun (WGS) entry which is preliminary data.</text>
</comment>
<protein>
    <recommendedName>
        <fullName evidence="4">DUF3828 domain-containing protein</fullName>
    </recommendedName>
</protein>
<name>A0ABP7H3G9_9FLAO</name>
<evidence type="ECO:0000313" key="2">
    <source>
        <dbReference type="EMBL" id="GAA3781665.1"/>
    </source>
</evidence>
<gene>
    <name evidence="2" type="ORF">GCM10022423_42750</name>
</gene>
<dbReference type="RefSeq" id="WP_345146809.1">
    <property type="nucleotide sequence ID" value="NZ_BAABDU010000009.1"/>
</dbReference>
<dbReference type="Proteomes" id="UP001500748">
    <property type="component" value="Unassembled WGS sequence"/>
</dbReference>
<reference evidence="3" key="1">
    <citation type="journal article" date="2019" name="Int. J. Syst. Evol. Microbiol.">
        <title>The Global Catalogue of Microorganisms (GCM) 10K type strain sequencing project: providing services to taxonomists for standard genome sequencing and annotation.</title>
        <authorList>
            <consortium name="The Broad Institute Genomics Platform"/>
            <consortium name="The Broad Institute Genome Sequencing Center for Infectious Disease"/>
            <person name="Wu L."/>
            <person name="Ma J."/>
        </authorList>
    </citation>
    <scope>NUCLEOTIDE SEQUENCE [LARGE SCALE GENOMIC DNA]</scope>
    <source>
        <strain evidence="3">JCM 17337</strain>
    </source>
</reference>
<evidence type="ECO:0008006" key="4">
    <source>
        <dbReference type="Google" id="ProtNLM"/>
    </source>
</evidence>
<sequence length="319" mass="37014">MKKTLFFLLALSGILCHAQETPATMIVDAIYSPSKKEKLATDAYEVFKTNKFLDFKNKETLIEKIEGSVYKKTDLNHFFSEKKDWNEIEKEDISTFEKAKNAEYSFLNNTMTEIRTEYGSYDVRKEIKTVYNSKCFVLLFEKKYFVGNNYNRTESITNVYDTQNRVTQITQKTEYDKKENNTKSVITIKYNGDSVDITSENGNILCEFIRNENPSVSVSKLSPNATVDYFRYALIQQKIVNAKEHCTEKMVQEVEKILLSYPNITDIKSLGGSGTFGEKVTIKENWVISFDNKTEKCNAVFYLLKQKNGWKIDNFEINK</sequence>
<keyword evidence="1" id="KW-0732">Signal</keyword>
<keyword evidence="3" id="KW-1185">Reference proteome</keyword>
<feature type="signal peptide" evidence="1">
    <location>
        <begin position="1"/>
        <end position="18"/>
    </location>
</feature>